<evidence type="ECO:0000256" key="12">
    <source>
        <dbReference type="SAM" id="MobiDB-lite"/>
    </source>
</evidence>
<accession>A0A8H7ZLH2</accession>
<dbReference type="GeneID" id="93649478"/>
<dbReference type="OrthoDB" id="7481291at2759"/>
<keyword evidence="14" id="KW-1185">Reference proteome</keyword>
<evidence type="ECO:0000256" key="3">
    <source>
        <dbReference type="ARBA" id="ARBA00013714"/>
    </source>
</evidence>
<evidence type="ECO:0000256" key="7">
    <source>
        <dbReference type="ARBA" id="ARBA00023010"/>
    </source>
</evidence>
<evidence type="ECO:0000256" key="5">
    <source>
        <dbReference type="ARBA" id="ARBA00022927"/>
    </source>
</evidence>
<gene>
    <name evidence="13" type="ORF">I9W82_000849</name>
</gene>
<evidence type="ECO:0000256" key="9">
    <source>
        <dbReference type="ARBA" id="ARBA00023157"/>
    </source>
</evidence>
<feature type="compositionally biased region" description="Basic and acidic residues" evidence="12">
    <location>
        <begin position="131"/>
        <end position="188"/>
    </location>
</feature>
<evidence type="ECO:0000256" key="6">
    <source>
        <dbReference type="ARBA" id="ARBA00023002"/>
    </source>
</evidence>
<name>A0A8H7ZLH2_9ASCO</name>
<reference evidence="13 14" key="1">
    <citation type="submission" date="2020-12" db="EMBL/GenBank/DDBJ databases">
        <title>Effect of drift, selection, and recombination on the evolution of hybrid genomes in Candida yeast pathogens.</title>
        <authorList>
            <person name="Mixao V."/>
            <person name="Ksiezopolska E."/>
            <person name="Saus E."/>
            <person name="Boekhout T."/>
            <person name="Gacser A."/>
            <person name="Gabaldon T."/>
        </authorList>
    </citation>
    <scope>NUCLEOTIDE SEQUENCE [LARGE SCALE GENOMIC DNA]</scope>
    <source>
        <strain evidence="13 14">BP57</strain>
    </source>
</reference>
<evidence type="ECO:0000313" key="14">
    <source>
        <dbReference type="Proteomes" id="UP000669133"/>
    </source>
</evidence>
<feature type="compositionally biased region" description="Basic and acidic residues" evidence="12">
    <location>
        <begin position="77"/>
        <end position="113"/>
    </location>
</feature>
<evidence type="ECO:0000256" key="4">
    <source>
        <dbReference type="ARBA" id="ARBA00022448"/>
    </source>
</evidence>
<dbReference type="GO" id="GO:0005758">
    <property type="term" value="C:mitochondrial intermembrane space"/>
    <property type="evidence" value="ECO:0007669"/>
    <property type="project" value="TreeGrafter"/>
</dbReference>
<dbReference type="PANTHER" id="PTHR21622">
    <property type="entry name" value="COILED-COIL-HELIX-COILED-COIL-HELIX DOMAIN CONTAINING 4"/>
    <property type="match status" value="1"/>
</dbReference>
<evidence type="ECO:0000313" key="13">
    <source>
        <dbReference type="EMBL" id="KAG5421757.1"/>
    </source>
</evidence>
<keyword evidence="10" id="KW-0676">Redox-active center</keyword>
<keyword evidence="7" id="KW-0811">Translocation</keyword>
<dbReference type="GO" id="GO:0045041">
    <property type="term" value="P:protein import into mitochondrial intermembrane space"/>
    <property type="evidence" value="ECO:0007669"/>
    <property type="project" value="InterPro"/>
</dbReference>
<dbReference type="PANTHER" id="PTHR21622:SF0">
    <property type="entry name" value="COILED-COIL-HELIX-COILED-COIL-HELIX DOMAIN CONTAINING 4"/>
    <property type="match status" value="1"/>
</dbReference>
<evidence type="ECO:0000256" key="10">
    <source>
        <dbReference type="ARBA" id="ARBA00023284"/>
    </source>
</evidence>
<dbReference type="Gene3D" id="1.10.287.2900">
    <property type="match status" value="1"/>
</dbReference>
<dbReference type="AlphaFoldDB" id="A0A8H7ZLH2"/>
<dbReference type="Proteomes" id="UP000669133">
    <property type="component" value="Unassembled WGS sequence"/>
</dbReference>
<evidence type="ECO:0000256" key="1">
    <source>
        <dbReference type="ARBA" id="ARBA00001973"/>
    </source>
</evidence>
<comment type="cofactor">
    <cofactor evidence="1">
        <name>Cu(2+)</name>
        <dbReference type="ChEBI" id="CHEBI:29036"/>
    </cofactor>
</comment>
<feature type="region of interest" description="Disordered" evidence="12">
    <location>
        <begin position="77"/>
        <end position="198"/>
    </location>
</feature>
<dbReference type="InterPro" id="IPR039289">
    <property type="entry name" value="CHCHD4"/>
</dbReference>
<sequence length="298" mass="33036">MYRLLSKTAIARQTTAKLARSYSTNASTSSSKLNSKLVAGAIVPIAVAVGYMGYSNSIHNETVLGVADKLRKNFEEGDALSKEQQEKFGDEQQRLRDEKEDKEIAKIEKEKSINTKNAGGLDSKDPASGSKTREVASDKLDDDTSRHEASDPDTTEKSKENRKDLKESFHPEGKTQKKPTKNEGDKGETAYNPETGEINWDCPCLGGMAQGSCGEEFKDAFSCFIFSDAEPKGIDCVKKFDTMRSCFKKHPEEYKEELYDGDEENNTEIVEHVVLETAEPAVKELEEGIDSGKIKPKK</sequence>
<keyword evidence="8" id="KW-0496">Mitochondrion</keyword>
<dbReference type="EMBL" id="JAEOAQ010000001">
    <property type="protein sequence ID" value="KAG5421757.1"/>
    <property type="molecule type" value="Genomic_DNA"/>
</dbReference>
<comment type="caution">
    <text evidence="13">The sequence shown here is derived from an EMBL/GenBank/DDBJ whole genome shotgun (WGS) entry which is preliminary data.</text>
</comment>
<proteinExistence type="predicted"/>
<evidence type="ECO:0000256" key="11">
    <source>
        <dbReference type="ARBA" id="ARBA00033150"/>
    </source>
</evidence>
<keyword evidence="6" id="KW-0560">Oxidoreductase</keyword>
<organism evidence="13 14">
    <name type="scientific">Candida metapsilosis</name>
    <dbReference type="NCBI Taxonomy" id="273372"/>
    <lineage>
        <taxon>Eukaryota</taxon>
        <taxon>Fungi</taxon>
        <taxon>Dikarya</taxon>
        <taxon>Ascomycota</taxon>
        <taxon>Saccharomycotina</taxon>
        <taxon>Pichiomycetes</taxon>
        <taxon>Debaryomycetaceae</taxon>
        <taxon>Candida/Lodderomyces clade</taxon>
        <taxon>Candida</taxon>
    </lineage>
</organism>
<dbReference type="GO" id="GO:0015035">
    <property type="term" value="F:protein-disulfide reductase activity"/>
    <property type="evidence" value="ECO:0007669"/>
    <property type="project" value="InterPro"/>
</dbReference>
<evidence type="ECO:0000256" key="8">
    <source>
        <dbReference type="ARBA" id="ARBA00023128"/>
    </source>
</evidence>
<dbReference type="PROSITE" id="PS51808">
    <property type="entry name" value="CHCH"/>
    <property type="match status" value="1"/>
</dbReference>
<dbReference type="RefSeq" id="XP_067550873.1">
    <property type="nucleotide sequence ID" value="XM_067695257.1"/>
</dbReference>
<keyword evidence="5" id="KW-0653">Protein transport</keyword>
<comment type="subcellular location">
    <subcellularLocation>
        <location evidence="2">Mitochondrion inner membrane</location>
        <topology evidence="2">Single-pass type II membrane protein</topology>
        <orientation evidence="2">Intermembrane side</orientation>
    </subcellularLocation>
</comment>
<protein>
    <recommendedName>
        <fullName evidence="3">Mitochondrial intermembrane space import and assembly protein 40</fullName>
    </recommendedName>
    <alternativeName>
        <fullName evidence="11">Mitochondrial import inner membrane translocase TIM40</fullName>
    </alternativeName>
</protein>
<dbReference type="GO" id="GO:0005743">
    <property type="term" value="C:mitochondrial inner membrane"/>
    <property type="evidence" value="ECO:0007669"/>
    <property type="project" value="UniProtKB-SubCell"/>
</dbReference>
<keyword evidence="4" id="KW-0813">Transport</keyword>
<evidence type="ECO:0000256" key="2">
    <source>
        <dbReference type="ARBA" id="ARBA00004164"/>
    </source>
</evidence>
<keyword evidence="9" id="KW-1015">Disulfide bond</keyword>